<keyword evidence="2" id="KW-1185">Reference proteome</keyword>
<evidence type="ECO:0000313" key="1">
    <source>
        <dbReference type="EMBL" id="CAG9177394.1"/>
    </source>
</evidence>
<evidence type="ECO:0000313" key="2">
    <source>
        <dbReference type="Proteomes" id="UP000721236"/>
    </source>
</evidence>
<name>A0ABN7YV97_9BURK</name>
<dbReference type="RefSeq" id="WP_224042773.1">
    <property type="nucleotide sequence ID" value="NZ_CAJZAH010000003.1"/>
</dbReference>
<comment type="caution">
    <text evidence="1">The sequence shown here is derived from an EMBL/GenBank/DDBJ whole genome shotgun (WGS) entry which is preliminary data.</text>
</comment>
<dbReference type="EMBL" id="CAJZAH010000003">
    <property type="protein sequence ID" value="CAG9177394.1"/>
    <property type="molecule type" value="Genomic_DNA"/>
</dbReference>
<reference evidence="1 2" key="1">
    <citation type="submission" date="2021-08" db="EMBL/GenBank/DDBJ databases">
        <authorList>
            <person name="Peeters C."/>
        </authorList>
    </citation>
    <scope>NUCLEOTIDE SEQUENCE [LARGE SCALE GENOMIC DNA]</scope>
    <source>
        <strain evidence="1 2">LMG 21510</strain>
    </source>
</reference>
<sequence>MSNAISPLVFRNADACFQALSTSDVPNGTVVVIGKTPMRVEVGRFKDKPVALEPMTGGTRGPGQPRNLWQRFVAMLCSLVPRRAARTITPSRRQAAAIVARSEHARRRKMYESLWLREAATSAVSGRGREGAGTAQSGAALKDRVLARFAPDIAQALASIREVYARLPAPQADAVARDIMRPLAREFEHAMAGCRGAGMSAAQCKEMETAVWDPLAKEMSLRMADRHVPATVTDPRERALQRRDIARKAEGRVQRGAGGARQERLDEAVAALDAIDRGSLSAIPARNQFALRCRADDPPEMHDYAAMHILTQLKARVDEPELAELFAMIKDTSPATLGAVTAELAMRWQVACHVPNQHGNAVALAEPITQAMGALLNGDPYYTTETATYLPLQAMAEKIRQAADPAKGAKG</sequence>
<organism evidence="1 2">
    <name type="scientific">Cupriavidus respiraculi</name>
    <dbReference type="NCBI Taxonomy" id="195930"/>
    <lineage>
        <taxon>Bacteria</taxon>
        <taxon>Pseudomonadati</taxon>
        <taxon>Pseudomonadota</taxon>
        <taxon>Betaproteobacteria</taxon>
        <taxon>Burkholderiales</taxon>
        <taxon>Burkholderiaceae</taxon>
        <taxon>Cupriavidus</taxon>
    </lineage>
</organism>
<gene>
    <name evidence="1" type="ORF">LMG21510_03288</name>
</gene>
<protein>
    <submittedName>
        <fullName evidence="1">Uncharacterized protein</fullName>
    </submittedName>
</protein>
<accession>A0ABN7YV97</accession>
<dbReference type="Proteomes" id="UP000721236">
    <property type="component" value="Unassembled WGS sequence"/>
</dbReference>
<proteinExistence type="predicted"/>